<dbReference type="Pfam" id="PF07730">
    <property type="entry name" value="HisKA_3"/>
    <property type="match status" value="1"/>
</dbReference>
<dbReference type="GO" id="GO:0000155">
    <property type="term" value="F:phosphorelay sensor kinase activity"/>
    <property type="evidence" value="ECO:0007669"/>
    <property type="project" value="InterPro"/>
</dbReference>
<dbReference type="InterPro" id="IPR011712">
    <property type="entry name" value="Sig_transdc_His_kin_sub3_dim/P"/>
</dbReference>
<dbReference type="Gene3D" id="1.20.5.1930">
    <property type="match status" value="1"/>
</dbReference>
<accession>A0A0J7YS75</accession>
<evidence type="ECO:0000313" key="2">
    <source>
        <dbReference type="EMBL" id="KMS66332.1"/>
    </source>
</evidence>
<sequence>MAREIHDTLAQDFASITVLAEAARAGLDSDTARPAQQLRSIESTARDNLAHGSWSVRSRCSRPP</sequence>
<gene>
    <name evidence="2" type="ORF">ACM01_46005</name>
</gene>
<name>A0A0J7YS75_STRVR</name>
<dbReference type="AlphaFoldDB" id="A0A0J7YS75"/>
<comment type="caution">
    <text evidence="2">The sequence shown here is derived from an EMBL/GenBank/DDBJ whole genome shotgun (WGS) entry which is preliminary data.</text>
</comment>
<protein>
    <recommendedName>
        <fullName evidence="1">Signal transduction histidine kinase subgroup 3 dimerisation and phosphoacceptor domain-containing protein</fullName>
    </recommendedName>
</protein>
<evidence type="ECO:0000259" key="1">
    <source>
        <dbReference type="Pfam" id="PF07730"/>
    </source>
</evidence>
<organism evidence="2 3">
    <name type="scientific">Streptomyces viridochromogenes</name>
    <dbReference type="NCBI Taxonomy" id="1938"/>
    <lineage>
        <taxon>Bacteria</taxon>
        <taxon>Bacillati</taxon>
        <taxon>Actinomycetota</taxon>
        <taxon>Actinomycetes</taxon>
        <taxon>Kitasatosporales</taxon>
        <taxon>Streptomycetaceae</taxon>
        <taxon>Streptomyces</taxon>
    </lineage>
</organism>
<reference evidence="2 3" key="1">
    <citation type="submission" date="2015-06" db="EMBL/GenBank/DDBJ databases">
        <authorList>
            <person name="Ju K.-S."/>
            <person name="Doroghazi J.R."/>
            <person name="Metcalf W.W."/>
        </authorList>
    </citation>
    <scope>NUCLEOTIDE SEQUENCE [LARGE SCALE GENOMIC DNA]</scope>
    <source>
        <strain evidence="2 3">NRRL 3414</strain>
    </source>
</reference>
<proteinExistence type="predicted"/>
<feature type="domain" description="Signal transduction histidine kinase subgroup 3 dimerisation and phosphoacceptor" evidence="1">
    <location>
        <begin position="1"/>
        <end position="50"/>
    </location>
</feature>
<dbReference type="GO" id="GO:0046983">
    <property type="term" value="F:protein dimerization activity"/>
    <property type="evidence" value="ECO:0007669"/>
    <property type="project" value="InterPro"/>
</dbReference>
<dbReference type="Proteomes" id="UP000037432">
    <property type="component" value="Unassembled WGS sequence"/>
</dbReference>
<dbReference type="EMBL" id="LFNT01000165">
    <property type="protein sequence ID" value="KMS66332.1"/>
    <property type="molecule type" value="Genomic_DNA"/>
</dbReference>
<evidence type="ECO:0000313" key="3">
    <source>
        <dbReference type="Proteomes" id="UP000037432"/>
    </source>
</evidence>
<dbReference type="PATRIC" id="fig|1938.3.peg.2515"/>
<dbReference type="GO" id="GO:0016020">
    <property type="term" value="C:membrane"/>
    <property type="evidence" value="ECO:0007669"/>
    <property type="project" value="InterPro"/>
</dbReference>